<dbReference type="PANTHER" id="PTHR47691:SF3">
    <property type="entry name" value="HTH-TYPE TRANSCRIPTIONAL REGULATOR RV0890C-RELATED"/>
    <property type="match status" value="1"/>
</dbReference>
<dbReference type="GO" id="GO:0003677">
    <property type="term" value="F:DNA binding"/>
    <property type="evidence" value="ECO:0007669"/>
    <property type="project" value="InterPro"/>
</dbReference>
<dbReference type="InterPro" id="IPR058852">
    <property type="entry name" value="HTH_77"/>
</dbReference>
<name>A0A438MLS6_9ACTN</name>
<dbReference type="InterPro" id="IPR000792">
    <property type="entry name" value="Tscrpt_reg_LuxR_C"/>
</dbReference>
<dbReference type="PRINTS" id="PR00038">
    <property type="entry name" value="HTHLUXR"/>
</dbReference>
<dbReference type="Pfam" id="PF25872">
    <property type="entry name" value="HTH_77"/>
    <property type="match status" value="1"/>
</dbReference>
<dbReference type="CDD" id="cd06170">
    <property type="entry name" value="LuxR_C_like"/>
    <property type="match status" value="1"/>
</dbReference>
<dbReference type="SUPFAM" id="SSF46894">
    <property type="entry name" value="C-terminal effector domain of the bipartite response regulators"/>
    <property type="match status" value="1"/>
</dbReference>
<dbReference type="InterPro" id="IPR027417">
    <property type="entry name" value="P-loop_NTPase"/>
</dbReference>
<dbReference type="InterPro" id="IPR016032">
    <property type="entry name" value="Sig_transdc_resp-reg_C-effctor"/>
</dbReference>
<dbReference type="InterPro" id="IPR036388">
    <property type="entry name" value="WH-like_DNA-bd_sf"/>
</dbReference>
<proteinExistence type="predicted"/>
<dbReference type="PANTHER" id="PTHR47691">
    <property type="entry name" value="REGULATOR-RELATED"/>
    <property type="match status" value="1"/>
</dbReference>
<feature type="domain" description="HTH luxR-type" evidence="1">
    <location>
        <begin position="33"/>
        <end position="98"/>
    </location>
</feature>
<gene>
    <name evidence="2" type="ORF">EDD27_9601</name>
</gene>
<dbReference type="Gene3D" id="3.40.50.300">
    <property type="entry name" value="P-loop containing nucleotide triphosphate hydrolases"/>
    <property type="match status" value="1"/>
</dbReference>
<dbReference type="GO" id="GO:0006355">
    <property type="term" value="P:regulation of DNA-templated transcription"/>
    <property type="evidence" value="ECO:0007669"/>
    <property type="project" value="InterPro"/>
</dbReference>
<organism evidence="2 3">
    <name type="scientific">Nonomuraea polychroma</name>
    <dbReference type="NCBI Taxonomy" id="46176"/>
    <lineage>
        <taxon>Bacteria</taxon>
        <taxon>Bacillati</taxon>
        <taxon>Actinomycetota</taxon>
        <taxon>Actinomycetes</taxon>
        <taxon>Streptosporangiales</taxon>
        <taxon>Streptosporangiaceae</taxon>
        <taxon>Nonomuraea</taxon>
    </lineage>
</organism>
<dbReference type="InterPro" id="IPR041664">
    <property type="entry name" value="AAA_16"/>
</dbReference>
<reference evidence="2 3" key="1">
    <citation type="submission" date="2019-01" db="EMBL/GenBank/DDBJ databases">
        <title>Sequencing the genomes of 1000 actinobacteria strains.</title>
        <authorList>
            <person name="Klenk H.-P."/>
        </authorList>
    </citation>
    <scope>NUCLEOTIDE SEQUENCE [LARGE SCALE GENOMIC DNA]</scope>
    <source>
        <strain evidence="2 3">DSM 43925</strain>
    </source>
</reference>
<dbReference type="PROSITE" id="PS50043">
    <property type="entry name" value="HTH_LUXR_2"/>
    <property type="match status" value="1"/>
</dbReference>
<comment type="caution">
    <text evidence="2">The sequence shown here is derived from an EMBL/GenBank/DDBJ whole genome shotgun (WGS) entry which is preliminary data.</text>
</comment>
<dbReference type="AlphaFoldDB" id="A0A438MLS6"/>
<dbReference type="Pfam" id="PF13191">
    <property type="entry name" value="AAA_16"/>
    <property type="match status" value="1"/>
</dbReference>
<dbReference type="PRINTS" id="PR00364">
    <property type="entry name" value="DISEASERSIST"/>
</dbReference>
<keyword evidence="3" id="KW-1185">Reference proteome</keyword>
<evidence type="ECO:0000313" key="2">
    <source>
        <dbReference type="EMBL" id="RVX46703.1"/>
    </source>
</evidence>
<dbReference type="SUPFAM" id="SSF52540">
    <property type="entry name" value="P-loop containing nucleoside triphosphate hydrolases"/>
    <property type="match status" value="1"/>
</dbReference>
<protein>
    <submittedName>
        <fullName evidence="2">Putative ATPase</fullName>
    </submittedName>
</protein>
<accession>A0A438MLS6</accession>
<evidence type="ECO:0000313" key="3">
    <source>
        <dbReference type="Proteomes" id="UP000284824"/>
    </source>
</evidence>
<evidence type="ECO:0000259" key="1">
    <source>
        <dbReference type="PROSITE" id="PS50043"/>
    </source>
</evidence>
<dbReference type="Proteomes" id="UP000284824">
    <property type="component" value="Unassembled WGS sequence"/>
</dbReference>
<dbReference type="SMART" id="SM00421">
    <property type="entry name" value="HTH_LUXR"/>
    <property type="match status" value="1"/>
</dbReference>
<dbReference type="Gene3D" id="1.10.10.10">
    <property type="entry name" value="Winged helix-like DNA-binding domain superfamily/Winged helix DNA-binding domain"/>
    <property type="match status" value="1"/>
</dbReference>
<dbReference type="Pfam" id="PF00196">
    <property type="entry name" value="GerE"/>
    <property type="match status" value="1"/>
</dbReference>
<dbReference type="EMBL" id="SAUN01000001">
    <property type="protein sequence ID" value="RVX46703.1"/>
    <property type="molecule type" value="Genomic_DNA"/>
</dbReference>
<sequence length="981" mass="103915">MVRTSGVGTWFTTQRTTQRITYILGLGHDGPVSVAYSGAVSKREAEVLALIGAQLSNAEIADHLHLSVRTVENHVSSLLRKCGVANRRELSRLALQGSAEQRGIAGLPAPLTTFIGRETERERLLEALRAARLVTLVGPGGVGKTRLATEVAGAAQGSFASGGAFVDLVPVGEAYVAQAVAAALGVTERPDQHLQEAIAERLGDGEALLILDNCEHVIDTVAQFAERTLSRCPRTRILATSRERLGVPGERVLPLSPFSLAAATAAPVPLTSHAELLFLDRAAAADPGFTADPATLTLLCARLDGMPLAIELAAARVAALGTDGLLAGLDDHLRLLAGGRGVDERHRSLRAVIGWSHQLLDEEERALFRRLAVFAGSFDLDAVVAVTPDVARSQAADVLGRLADKNLITLHRRPGPTRWRLLETVRAYAAERLAADGETETTRKLHLEWAVSAATTLEAALGGQLTGKWRNDFDTVADDLRSALAGAPHGAGTAPHRLARALGHLTYARRFLLEALGHFDTAARRAPTPQEAVADLRAAADCTFAIGDAGQQPYELLLEAADRMRETGDGDLTAITLAFAVSTACRHHAGFEERVPYARKLEFLAEARAAGDTANPTVAAHLAIASALMASEDESLADAPASFGPVADGNGDWAEPEPVPDGNGDWAEPEPVATAVEVARATGDPVLISAALDAATVAALRRGRRRHARRVTSERLSLLESLPRHALVACPEIVDIYRMALHGALSVGDLPAALDVARRAMDDDLVGGSYVAAAQLITPLVLTGRFDEALTLDAAVWDGWLRAGRPFGAQLRAPVAALSLAAGLRGDDDTARLWRSRALNPPDPQRYGRFMAFVDARLALHHERYEAAGELVEAAVIGHSTSATAPYREAIAAELAVAAGLPGAADRLAATDPGENDWAAACLARARGRLSGDEDELRKAVAGWERIDARFERACTLLLLPGRADEAIHELGELGCTAALK</sequence>